<evidence type="ECO:0000256" key="3">
    <source>
        <dbReference type="ARBA" id="ARBA00022741"/>
    </source>
</evidence>
<dbReference type="PANTHER" id="PTHR45797">
    <property type="entry name" value="RAD54-LIKE"/>
    <property type="match status" value="1"/>
</dbReference>
<evidence type="ECO:0000259" key="11">
    <source>
        <dbReference type="PROSITE" id="PS51194"/>
    </source>
</evidence>
<feature type="compositionally biased region" description="Low complexity" evidence="9">
    <location>
        <begin position="395"/>
        <end position="418"/>
    </location>
</feature>
<feature type="compositionally biased region" description="Acidic residues" evidence="9">
    <location>
        <begin position="28"/>
        <end position="41"/>
    </location>
</feature>
<keyword evidence="8" id="KW-0539">Nucleus</keyword>
<feature type="domain" description="Helicase C-terminal" evidence="11">
    <location>
        <begin position="917"/>
        <end position="1071"/>
    </location>
</feature>
<dbReference type="GO" id="GO:0016887">
    <property type="term" value="F:ATP hydrolysis activity"/>
    <property type="evidence" value="ECO:0007669"/>
    <property type="project" value="InterPro"/>
</dbReference>
<evidence type="ECO:0000256" key="2">
    <source>
        <dbReference type="ARBA" id="ARBA00007025"/>
    </source>
</evidence>
<dbReference type="CDD" id="cd18793">
    <property type="entry name" value="SF2_C_SNF"/>
    <property type="match status" value="1"/>
</dbReference>
<dbReference type="PANTHER" id="PTHR45797:SF1">
    <property type="entry name" value="HELICASE ARIP4"/>
    <property type="match status" value="1"/>
</dbReference>
<feature type="domain" description="Helicase ATP-binding" evidence="10">
    <location>
        <begin position="503"/>
        <end position="712"/>
    </location>
</feature>
<dbReference type="GO" id="GO:0005524">
    <property type="term" value="F:ATP binding"/>
    <property type="evidence" value="ECO:0007669"/>
    <property type="project" value="UniProtKB-KW"/>
</dbReference>
<dbReference type="InterPro" id="IPR038718">
    <property type="entry name" value="SNF2-like_sf"/>
</dbReference>
<dbReference type="AlphaFoldDB" id="A0A2T7A6A4"/>
<sequence>MECKTPPERPPKTAPKGNKGLAEKSNDAEEGSGDDGDDSGDESLGSSDSEPDYESEDEGLGGFIVGDDVRDYADGKAIQVEGEDEVNEQLRQQEEERLEALNELADSSSEGEAPIPARKRQERGRRVVRDDEADEEVEAFTTAHGHTEFSDAEFQDAREGLGGKPSASSRSRSGSTLPSAPKDKRKDGARSPTPVVKREPSPPQQIPNGKGPITIIDLTLEDPPPRPIGRLRAPTTPAQRKNVEIEIQELSDDEEETPLALLTRLIKNMEPNRQAALFYRMEENSLGKIFALVLSVARQIHVEKLKYYTGLDRYNSEIYRVLTRLYLSWLLGRELSKYPKLSPEELEKAQSSASFKEFRTILRKLTQVDDVPNVGGGGGSDNGRSGSGGEKNNAGGRSSVSGASSSTQSPVPQPSSNQRKGVRKPVEEDPHARALRERALKTQRNLLNRIRSQKKSAMAPDPKKIAINLGKYKKYNDIYFHPDFAGVLKPHQVDGVRFLWQQLVQSGEGAGALLAHTMGLGKTLQVITFLYTLATAAASKTEATFGQIPEALRESKTLILSPPGLVENWWDEFQKWLPQNPNNSSQLDLSAIGQIYRADSIVSLPTRLSTITQWAKEGGVLLMGYSSFRMEISKAMALENHTNHQHTQISDYLLNSPNIIIADEAHSLKNPKAQISQATRLFRSKSRVAMTGSPLSNNLMEYWTMIDWIDPGFLGPSKEFEAKFLHPIEDGLYADSTLAQRRNCLKMLTVLKKDIGPKVHRADVRVIEKDLPQKTEFLVKVPLTPWQIEMYTKFVTDPEVTGAIEGSDGKAKSGTRFFDIVHLLSLICNHPMCFVDTIEERGSKTQAVVKKNKQSKQDILSLEDEELQELIDLDDLSPSEELLEGASKKYAWAKEMASKIKNPQALCHSYKMQLLKSIVEHSVKLGDKILIFSHGVYTLNYLHKLLTDWKIEFQRLDGKTKMSTRQSATKSFNSGNSNVFLVSTEAGGLGLNLPGANRIIIFDFKWSPMWEEQAVGRAYRMGQKKHVFVYRFHAVGTFEDLKRNKILFKSQLQSRVVDKQDPLRTAHKDYRQYLLEPADVPKEDLTEYRGKDLVLDKIMQR</sequence>
<dbReference type="SMART" id="SM00487">
    <property type="entry name" value="DEXDc"/>
    <property type="match status" value="1"/>
</dbReference>
<dbReference type="InterPro" id="IPR000330">
    <property type="entry name" value="SNF2_N"/>
</dbReference>
<dbReference type="SMART" id="SM00490">
    <property type="entry name" value="HELICc"/>
    <property type="match status" value="1"/>
</dbReference>
<feature type="compositionally biased region" description="Basic and acidic residues" evidence="9">
    <location>
        <begin position="91"/>
        <end position="100"/>
    </location>
</feature>
<dbReference type="GO" id="GO:0004386">
    <property type="term" value="F:helicase activity"/>
    <property type="evidence" value="ECO:0007669"/>
    <property type="project" value="UniProtKB-KW"/>
</dbReference>
<name>A0A2T7A6A4_TUBBO</name>
<evidence type="ECO:0000259" key="10">
    <source>
        <dbReference type="PROSITE" id="PS51192"/>
    </source>
</evidence>
<dbReference type="GO" id="GO:0003677">
    <property type="term" value="F:DNA binding"/>
    <property type="evidence" value="ECO:0007669"/>
    <property type="project" value="UniProtKB-KW"/>
</dbReference>
<dbReference type="PROSITE" id="PS51192">
    <property type="entry name" value="HELICASE_ATP_BIND_1"/>
    <property type="match status" value="1"/>
</dbReference>
<dbReference type="InterPro" id="IPR049730">
    <property type="entry name" value="SNF2/RAD54-like_C"/>
</dbReference>
<accession>A0A2T7A6A4</accession>
<feature type="compositionally biased region" description="Basic and acidic residues" evidence="9">
    <location>
        <begin position="145"/>
        <end position="161"/>
    </location>
</feature>
<feature type="region of interest" description="Disordered" evidence="9">
    <location>
        <begin position="1"/>
        <end position="216"/>
    </location>
</feature>
<reference evidence="12 13" key="1">
    <citation type="submission" date="2017-04" db="EMBL/GenBank/DDBJ databases">
        <title>Draft genome sequence of Tuber borchii Vittad., a whitish edible truffle.</title>
        <authorList>
            <consortium name="DOE Joint Genome Institute"/>
            <person name="Murat C."/>
            <person name="Kuo A."/>
            <person name="Barry K.W."/>
            <person name="Clum A."/>
            <person name="Dockter R.B."/>
            <person name="Fauchery L."/>
            <person name="Iotti M."/>
            <person name="Kohler A."/>
            <person name="Labutti K."/>
            <person name="Lindquist E.A."/>
            <person name="Lipzen A."/>
            <person name="Ohm R.A."/>
            <person name="Wang M."/>
            <person name="Grigoriev I.V."/>
            <person name="Zambonelli A."/>
            <person name="Martin F.M."/>
        </authorList>
    </citation>
    <scope>NUCLEOTIDE SEQUENCE [LARGE SCALE GENOMIC DNA]</scope>
    <source>
        <strain evidence="12 13">Tbo3840</strain>
    </source>
</reference>
<evidence type="ECO:0000256" key="5">
    <source>
        <dbReference type="ARBA" id="ARBA00022806"/>
    </source>
</evidence>
<dbReference type="InterPro" id="IPR027417">
    <property type="entry name" value="P-loop_NTPase"/>
</dbReference>
<dbReference type="GO" id="GO:0005634">
    <property type="term" value="C:nucleus"/>
    <property type="evidence" value="ECO:0007669"/>
    <property type="project" value="UniProtKB-SubCell"/>
</dbReference>
<dbReference type="STRING" id="42251.A0A2T7A6A4"/>
<evidence type="ECO:0000313" key="12">
    <source>
        <dbReference type="EMBL" id="PUU83266.1"/>
    </source>
</evidence>
<dbReference type="Gene3D" id="3.40.50.10810">
    <property type="entry name" value="Tandem AAA-ATPase domain"/>
    <property type="match status" value="1"/>
</dbReference>
<comment type="similarity">
    <text evidence="2">Belongs to the SNF2/RAD54 helicase family.</text>
</comment>
<feature type="compositionally biased region" description="Gly residues" evidence="9">
    <location>
        <begin position="374"/>
        <end position="389"/>
    </location>
</feature>
<evidence type="ECO:0000256" key="8">
    <source>
        <dbReference type="ARBA" id="ARBA00023242"/>
    </source>
</evidence>
<feature type="compositionally biased region" description="Basic and acidic residues" evidence="9">
    <location>
        <begin position="1"/>
        <end position="11"/>
    </location>
</feature>
<dbReference type="OrthoDB" id="2020972at2759"/>
<feature type="compositionally biased region" description="Basic and acidic residues" evidence="9">
    <location>
        <begin position="424"/>
        <end position="433"/>
    </location>
</feature>
<protein>
    <submittedName>
        <fullName evidence="12">P-loop containing nucleoside triphosphate hydrolase protein</fullName>
    </submittedName>
</protein>
<comment type="subcellular location">
    <subcellularLocation>
        <location evidence="1">Nucleus</location>
    </subcellularLocation>
</comment>
<dbReference type="InterPro" id="IPR014001">
    <property type="entry name" value="Helicase_ATP-bd"/>
</dbReference>
<organism evidence="12 13">
    <name type="scientific">Tuber borchii</name>
    <name type="common">White truffle</name>
    <dbReference type="NCBI Taxonomy" id="42251"/>
    <lineage>
        <taxon>Eukaryota</taxon>
        <taxon>Fungi</taxon>
        <taxon>Dikarya</taxon>
        <taxon>Ascomycota</taxon>
        <taxon>Pezizomycotina</taxon>
        <taxon>Pezizomycetes</taxon>
        <taxon>Pezizales</taxon>
        <taxon>Tuberaceae</taxon>
        <taxon>Tuber</taxon>
    </lineage>
</organism>
<feature type="compositionally biased region" description="Low complexity" evidence="9">
    <location>
        <begin position="165"/>
        <end position="180"/>
    </location>
</feature>
<dbReference type="SUPFAM" id="SSF52540">
    <property type="entry name" value="P-loop containing nucleoside triphosphate hydrolases"/>
    <property type="match status" value="2"/>
</dbReference>
<dbReference type="InterPro" id="IPR044574">
    <property type="entry name" value="ARIP4-like"/>
</dbReference>
<keyword evidence="4 12" id="KW-0378">Hydrolase</keyword>
<dbReference type="CDD" id="cd18007">
    <property type="entry name" value="DEXHc_ATRX-like"/>
    <property type="match status" value="1"/>
</dbReference>
<comment type="caution">
    <text evidence="12">The sequence shown here is derived from an EMBL/GenBank/DDBJ whole genome shotgun (WGS) entry which is preliminary data.</text>
</comment>
<feature type="region of interest" description="Disordered" evidence="9">
    <location>
        <begin position="369"/>
        <end position="433"/>
    </location>
</feature>
<keyword evidence="5" id="KW-0347">Helicase</keyword>
<dbReference type="Gene3D" id="3.40.50.300">
    <property type="entry name" value="P-loop containing nucleotide triphosphate hydrolases"/>
    <property type="match status" value="1"/>
</dbReference>
<keyword evidence="13" id="KW-1185">Reference proteome</keyword>
<keyword evidence="7" id="KW-0238">DNA-binding</keyword>
<dbReference type="Pfam" id="PF00271">
    <property type="entry name" value="Helicase_C"/>
    <property type="match status" value="1"/>
</dbReference>
<dbReference type="Pfam" id="PF00176">
    <property type="entry name" value="SNF2-rel_dom"/>
    <property type="match status" value="1"/>
</dbReference>
<feature type="compositionally biased region" description="Acidic residues" evidence="9">
    <location>
        <begin position="49"/>
        <end position="59"/>
    </location>
</feature>
<evidence type="ECO:0000256" key="4">
    <source>
        <dbReference type="ARBA" id="ARBA00022801"/>
    </source>
</evidence>
<dbReference type="InterPro" id="IPR001650">
    <property type="entry name" value="Helicase_C-like"/>
</dbReference>
<evidence type="ECO:0000256" key="7">
    <source>
        <dbReference type="ARBA" id="ARBA00023125"/>
    </source>
</evidence>
<evidence type="ECO:0000256" key="6">
    <source>
        <dbReference type="ARBA" id="ARBA00022840"/>
    </source>
</evidence>
<keyword evidence="6" id="KW-0067">ATP-binding</keyword>
<gene>
    <name evidence="12" type="ORF">B9Z19DRAFT_965033</name>
</gene>
<dbReference type="Proteomes" id="UP000244722">
    <property type="component" value="Unassembled WGS sequence"/>
</dbReference>
<evidence type="ECO:0000256" key="9">
    <source>
        <dbReference type="SAM" id="MobiDB-lite"/>
    </source>
</evidence>
<evidence type="ECO:0000313" key="13">
    <source>
        <dbReference type="Proteomes" id="UP000244722"/>
    </source>
</evidence>
<proteinExistence type="inferred from homology"/>
<evidence type="ECO:0000256" key="1">
    <source>
        <dbReference type="ARBA" id="ARBA00004123"/>
    </source>
</evidence>
<keyword evidence="3" id="KW-0547">Nucleotide-binding</keyword>
<dbReference type="EMBL" id="NESQ01000015">
    <property type="protein sequence ID" value="PUU83266.1"/>
    <property type="molecule type" value="Genomic_DNA"/>
</dbReference>
<dbReference type="PROSITE" id="PS51194">
    <property type="entry name" value="HELICASE_CTER"/>
    <property type="match status" value="1"/>
</dbReference>